<dbReference type="OMA" id="QQFQDIH"/>
<dbReference type="PANTHER" id="PTHR12398">
    <property type="entry name" value="PROTEIN PHOSPHATASE INHIBITOR"/>
    <property type="match status" value="1"/>
</dbReference>
<dbReference type="GO" id="GO:0009966">
    <property type="term" value="P:regulation of signal transduction"/>
    <property type="evidence" value="ECO:0007669"/>
    <property type="project" value="InterPro"/>
</dbReference>
<organism evidence="2 3">
    <name type="scientific">Eremothecium cymbalariae (strain CBS 270.75 / DBVPG 7215 / KCTC 17166 / NRRL Y-17582)</name>
    <name type="common">Yeast</name>
    <dbReference type="NCBI Taxonomy" id="931890"/>
    <lineage>
        <taxon>Eukaryota</taxon>
        <taxon>Fungi</taxon>
        <taxon>Dikarya</taxon>
        <taxon>Ascomycota</taxon>
        <taxon>Saccharomycotina</taxon>
        <taxon>Saccharomycetes</taxon>
        <taxon>Saccharomycetales</taxon>
        <taxon>Saccharomycetaceae</taxon>
        <taxon>Eremothecium</taxon>
    </lineage>
</organism>
<name>I6NE97_ERECY</name>
<feature type="compositionally biased region" description="Polar residues" evidence="1">
    <location>
        <begin position="9"/>
        <end position="22"/>
    </location>
</feature>
<feature type="compositionally biased region" description="Acidic residues" evidence="1">
    <location>
        <begin position="173"/>
        <end position="189"/>
    </location>
</feature>
<dbReference type="eggNOG" id="ENOG502S2VH">
    <property type="taxonomic scope" value="Eukaryota"/>
</dbReference>
<evidence type="ECO:0008006" key="4">
    <source>
        <dbReference type="Google" id="ProtNLM"/>
    </source>
</evidence>
<dbReference type="PANTHER" id="PTHR12398:SF20">
    <property type="entry name" value="PROTEIN PHOSPHATASE 1 REGULATORY INHIBITOR SUBUNIT 2"/>
    <property type="match status" value="1"/>
</dbReference>
<dbReference type="AlphaFoldDB" id="I6NE97"/>
<keyword evidence="3" id="KW-1185">Reference proteome</keyword>
<evidence type="ECO:0000313" key="3">
    <source>
        <dbReference type="Proteomes" id="UP000006790"/>
    </source>
</evidence>
<feature type="compositionally biased region" description="Polar residues" evidence="1">
    <location>
        <begin position="35"/>
        <end position="57"/>
    </location>
</feature>
<feature type="region of interest" description="Disordered" evidence="1">
    <location>
        <begin position="1"/>
        <end position="22"/>
    </location>
</feature>
<dbReference type="InterPro" id="IPR007062">
    <property type="entry name" value="PPI-2"/>
</dbReference>
<dbReference type="RefSeq" id="XP_003647206.1">
    <property type="nucleotide sequence ID" value="XM_003647158.1"/>
</dbReference>
<reference evidence="2 3" key="1">
    <citation type="journal article" date="2011" name="G3 (Bethesda)">
        <title>Genome evolution in the Eremothecium clade of the Saccharomyces complex revealed by comparative genomics.</title>
        <authorList>
            <person name="Wendland J."/>
            <person name="Walther A."/>
        </authorList>
    </citation>
    <scope>NUCLEOTIDE SEQUENCE [LARGE SCALE GENOMIC DNA]</scope>
    <source>
        <strain evidence="3">CBS 270.75 / DBVPG 7215 / KCTC 17166 / NRRL Y-17582</strain>
    </source>
</reference>
<feature type="compositionally biased region" description="Basic and acidic residues" evidence="1">
    <location>
        <begin position="66"/>
        <end position="77"/>
    </location>
</feature>
<sequence>MGGILKNPLPQNEQELQSLDSESVSEFRQQVLKNTRLNAQLTSRQKNNASMTLSSPPRHTVPKDILSLKREQEENERLQWNQKNLDENEITKQQYQDIHVDEPKTPYQGAIDPDGEYYRQDEDEDLDSFTLGDPEYRVAETQQRDDVLNDGVRTVGAQGQGDEGDQGERSDGENDDANADVADDDDDDTDARHKRFEEMRKKHYNVKEIFKNRHSYEDEDE</sequence>
<dbReference type="EMBL" id="CP002501">
    <property type="protein sequence ID" value="AET40389.1"/>
    <property type="molecule type" value="Genomic_DNA"/>
</dbReference>
<dbReference type="HOGENOM" id="CLU_070379_1_0_1"/>
<accession>I6NE97</accession>
<dbReference type="GeneID" id="11468731"/>
<proteinExistence type="predicted"/>
<dbReference type="KEGG" id="erc:Ecym_5655"/>
<dbReference type="OrthoDB" id="551302at2759"/>
<dbReference type="InParanoid" id="I6NE97"/>
<evidence type="ECO:0000256" key="1">
    <source>
        <dbReference type="SAM" id="MobiDB-lite"/>
    </source>
</evidence>
<dbReference type="GO" id="GO:0008047">
    <property type="term" value="F:enzyme activator activity"/>
    <property type="evidence" value="ECO:0007669"/>
    <property type="project" value="EnsemblFungi"/>
</dbReference>
<gene>
    <name evidence="2" type="ordered locus">Ecym_5655</name>
</gene>
<dbReference type="FunCoup" id="I6NE97">
    <property type="interactions" value="289"/>
</dbReference>
<dbReference type="Pfam" id="PF04979">
    <property type="entry name" value="IPP-2"/>
    <property type="match status" value="1"/>
</dbReference>
<dbReference type="GO" id="GO:0004864">
    <property type="term" value="F:protein phosphatase inhibitor activity"/>
    <property type="evidence" value="ECO:0007669"/>
    <property type="project" value="InterPro"/>
</dbReference>
<evidence type="ECO:0000313" key="2">
    <source>
        <dbReference type="EMBL" id="AET40389.1"/>
    </source>
</evidence>
<dbReference type="GO" id="GO:0007059">
    <property type="term" value="P:chromosome segregation"/>
    <property type="evidence" value="ECO:0007669"/>
    <property type="project" value="EnsemblFungi"/>
</dbReference>
<feature type="region of interest" description="Disordered" evidence="1">
    <location>
        <begin position="35"/>
        <end position="198"/>
    </location>
</feature>
<protein>
    <recommendedName>
        <fullName evidence="4">Protein GLC8</fullName>
    </recommendedName>
</protein>
<dbReference type="Proteomes" id="UP000006790">
    <property type="component" value="Chromosome 5"/>
</dbReference>
<feature type="compositionally biased region" description="Basic and acidic residues" evidence="1">
    <location>
        <begin position="134"/>
        <end position="147"/>
    </location>
</feature>